<evidence type="ECO:0000313" key="2">
    <source>
        <dbReference type="EMBL" id="GAA4049186.1"/>
    </source>
</evidence>
<keyword evidence="1" id="KW-1133">Transmembrane helix</keyword>
<feature type="transmembrane region" description="Helical" evidence="1">
    <location>
        <begin position="6"/>
        <end position="31"/>
    </location>
</feature>
<dbReference type="Proteomes" id="UP001501469">
    <property type="component" value="Unassembled WGS sequence"/>
</dbReference>
<comment type="caution">
    <text evidence="2">The sequence shown here is derived from an EMBL/GenBank/DDBJ whole genome shotgun (WGS) entry which is preliminary data.</text>
</comment>
<evidence type="ECO:0000313" key="3">
    <source>
        <dbReference type="Proteomes" id="UP001501469"/>
    </source>
</evidence>
<organism evidence="2 3">
    <name type="scientific">Hymenobacter glaciei</name>
    <dbReference type="NCBI Taxonomy" id="877209"/>
    <lineage>
        <taxon>Bacteria</taxon>
        <taxon>Pseudomonadati</taxon>
        <taxon>Bacteroidota</taxon>
        <taxon>Cytophagia</taxon>
        <taxon>Cytophagales</taxon>
        <taxon>Hymenobacteraceae</taxon>
        <taxon>Hymenobacter</taxon>
    </lineage>
</organism>
<keyword evidence="1" id="KW-0812">Transmembrane</keyword>
<evidence type="ECO:0000256" key="1">
    <source>
        <dbReference type="SAM" id="Phobius"/>
    </source>
</evidence>
<dbReference type="EMBL" id="BAABDK010000031">
    <property type="protein sequence ID" value="GAA4049186.1"/>
    <property type="molecule type" value="Genomic_DNA"/>
</dbReference>
<keyword evidence="3" id="KW-1185">Reference proteome</keyword>
<reference evidence="3" key="1">
    <citation type="journal article" date="2019" name="Int. J. Syst. Evol. Microbiol.">
        <title>The Global Catalogue of Microorganisms (GCM) 10K type strain sequencing project: providing services to taxonomists for standard genome sequencing and annotation.</title>
        <authorList>
            <consortium name="The Broad Institute Genomics Platform"/>
            <consortium name="The Broad Institute Genome Sequencing Center for Infectious Disease"/>
            <person name="Wu L."/>
            <person name="Ma J."/>
        </authorList>
    </citation>
    <scope>NUCLEOTIDE SEQUENCE [LARGE SCALE GENOMIC DNA]</scope>
    <source>
        <strain evidence="3">JCM 17225</strain>
    </source>
</reference>
<evidence type="ECO:0008006" key="4">
    <source>
        <dbReference type="Google" id="ProtNLM"/>
    </source>
</evidence>
<sequence length="76" mass="7658">MALIAINIALGGGAGTVASAILGLTVVNLLAALLVSRFNRLNWVVAFLLSALLLPLIGFGLCALVIQLNGGLHGGH</sequence>
<gene>
    <name evidence="2" type="ORF">GCM10022409_39640</name>
</gene>
<keyword evidence="1" id="KW-0472">Membrane</keyword>
<proteinExistence type="predicted"/>
<name>A0ABP7UPZ0_9BACT</name>
<accession>A0ABP7UPZ0</accession>
<feature type="transmembrane region" description="Helical" evidence="1">
    <location>
        <begin position="43"/>
        <end position="66"/>
    </location>
</feature>
<protein>
    <recommendedName>
        <fullName evidence="4">Major facilitator superfamily (MFS) profile domain-containing protein</fullName>
    </recommendedName>
</protein>